<feature type="compositionally biased region" description="Polar residues" evidence="1">
    <location>
        <begin position="8"/>
        <end position="23"/>
    </location>
</feature>
<evidence type="ECO:0000256" key="1">
    <source>
        <dbReference type="SAM" id="MobiDB-lite"/>
    </source>
</evidence>
<accession>A0ABY8QTI8</accession>
<name>A0ABY8QTI8_9MICO</name>
<dbReference type="SUPFAM" id="SSF53335">
    <property type="entry name" value="S-adenosyl-L-methionine-dependent methyltransferases"/>
    <property type="match status" value="1"/>
</dbReference>
<feature type="domain" description="Methyltransferase small" evidence="2">
    <location>
        <begin position="233"/>
        <end position="350"/>
    </location>
</feature>
<dbReference type="Proteomes" id="UP001209083">
    <property type="component" value="Chromosome"/>
</dbReference>
<dbReference type="EMBL" id="CP090958">
    <property type="protein sequence ID" value="WGW12337.1"/>
    <property type="molecule type" value="Genomic_DNA"/>
</dbReference>
<keyword evidence="3" id="KW-0489">Methyltransferase</keyword>
<gene>
    <name evidence="3" type="ORF">LWF01_00790</name>
</gene>
<protein>
    <submittedName>
        <fullName evidence="3">Methyltransferase</fullName>
    </submittedName>
</protein>
<dbReference type="PANTHER" id="PTHR18895:SF74">
    <property type="entry name" value="MTRF1L RELEASE FACTOR GLUTAMINE METHYLTRANSFERASE"/>
    <property type="match status" value="1"/>
</dbReference>
<dbReference type="GO" id="GO:0008168">
    <property type="term" value="F:methyltransferase activity"/>
    <property type="evidence" value="ECO:0007669"/>
    <property type="project" value="UniProtKB-KW"/>
</dbReference>
<dbReference type="InterPro" id="IPR050320">
    <property type="entry name" value="N5-glutamine_MTase"/>
</dbReference>
<dbReference type="PANTHER" id="PTHR18895">
    <property type="entry name" value="HEMK METHYLTRANSFERASE"/>
    <property type="match status" value="1"/>
</dbReference>
<evidence type="ECO:0000313" key="3">
    <source>
        <dbReference type="EMBL" id="WGW12337.1"/>
    </source>
</evidence>
<organism evidence="3 4">
    <name type="scientific">Saxibacter everestensis</name>
    <dbReference type="NCBI Taxonomy" id="2909229"/>
    <lineage>
        <taxon>Bacteria</taxon>
        <taxon>Bacillati</taxon>
        <taxon>Actinomycetota</taxon>
        <taxon>Actinomycetes</taxon>
        <taxon>Micrococcales</taxon>
        <taxon>Brevibacteriaceae</taxon>
        <taxon>Saxibacter</taxon>
    </lineage>
</organism>
<evidence type="ECO:0000259" key="2">
    <source>
        <dbReference type="Pfam" id="PF05175"/>
    </source>
</evidence>
<feature type="region of interest" description="Disordered" evidence="1">
    <location>
        <begin position="1"/>
        <end position="23"/>
    </location>
</feature>
<reference evidence="3 4" key="1">
    <citation type="submission" date="2023-05" db="EMBL/GenBank/DDBJ databases">
        <title>Lithophilousrod everest ZFBP1038 complete genpme.</title>
        <authorList>
            <person name="Tian M."/>
        </authorList>
    </citation>
    <scope>NUCLEOTIDE SEQUENCE [LARGE SCALE GENOMIC DNA]</scope>
    <source>
        <strain evidence="3 4">ZFBP1038</strain>
    </source>
</reference>
<dbReference type="GO" id="GO:0032259">
    <property type="term" value="P:methylation"/>
    <property type="evidence" value="ECO:0007669"/>
    <property type="project" value="UniProtKB-KW"/>
</dbReference>
<dbReference type="InterPro" id="IPR029063">
    <property type="entry name" value="SAM-dependent_MTases_sf"/>
</dbReference>
<evidence type="ECO:0000313" key="4">
    <source>
        <dbReference type="Proteomes" id="UP001209083"/>
    </source>
</evidence>
<dbReference type="Gene3D" id="3.40.50.150">
    <property type="entry name" value="Vaccinia Virus protein VP39"/>
    <property type="match status" value="1"/>
</dbReference>
<keyword evidence="4" id="KW-1185">Reference proteome</keyword>
<dbReference type="PROSITE" id="PS00092">
    <property type="entry name" value="N6_MTASE"/>
    <property type="match status" value="1"/>
</dbReference>
<dbReference type="CDD" id="cd02440">
    <property type="entry name" value="AdoMet_MTases"/>
    <property type="match status" value="1"/>
</dbReference>
<dbReference type="InterPro" id="IPR007848">
    <property type="entry name" value="Small_mtfrase_dom"/>
</dbReference>
<sequence length="413" mass="45496">MLIDWAENGQQRSSPLLTSGTTKPPTRIEIVNDRLRADVALRLASEGTGMLWRGDFVNARQLLDALKRRLDRIDVKPAETPAVTFHRLRQAKAHRTRILSMLLIEVGPAYQIDLTRAPDVQAACQEVFGDSSGPVLVSLQELLGMIGASEWRRRGVVIPALDARIHPHYGVFAPTRNEYVDLVANAEWPQAEVDRAPATAAEVDRAPVSVSAATTVDTAFEPTTVDTAFEPTTVDTAFDIGTGTGVLAALLVRRGVRHVVATDIEPRAVECARDNMRRLEMANQVEVLQADLYPPGRADLVVCNPPWVPATPTSTLEKGVFDRRSQMLSRLISDLPNHLTEHGECWLVLSDLAERLGLRSREQFIDMLDQAGLSVAGRLHTSPRHPRALDGQDPLASIRAAEVVTLWRLRAKP</sequence>
<dbReference type="RefSeq" id="WP_349639136.1">
    <property type="nucleotide sequence ID" value="NZ_CP090958.1"/>
</dbReference>
<dbReference type="InterPro" id="IPR002052">
    <property type="entry name" value="DNA_methylase_N6_adenine_CS"/>
</dbReference>
<proteinExistence type="predicted"/>
<dbReference type="Pfam" id="PF05175">
    <property type="entry name" value="MTS"/>
    <property type="match status" value="1"/>
</dbReference>
<keyword evidence="3" id="KW-0808">Transferase</keyword>